<gene>
    <name evidence="2" type="ORF">B0T22DRAFT_521349</name>
</gene>
<feature type="compositionally biased region" description="Low complexity" evidence="1">
    <location>
        <begin position="323"/>
        <end position="336"/>
    </location>
</feature>
<proteinExistence type="predicted"/>
<feature type="region of interest" description="Disordered" evidence="1">
    <location>
        <begin position="276"/>
        <end position="463"/>
    </location>
</feature>
<feature type="compositionally biased region" description="Basic and acidic residues" evidence="1">
    <location>
        <begin position="440"/>
        <end position="463"/>
    </location>
</feature>
<keyword evidence="3" id="KW-1185">Reference proteome</keyword>
<feature type="compositionally biased region" description="Gly residues" evidence="1">
    <location>
        <begin position="423"/>
        <end position="432"/>
    </location>
</feature>
<reference evidence="2" key="1">
    <citation type="journal article" date="2023" name="Mol. Phylogenet. Evol.">
        <title>Genome-scale phylogeny and comparative genomics of the fungal order Sordariales.</title>
        <authorList>
            <person name="Hensen N."/>
            <person name="Bonometti L."/>
            <person name="Westerberg I."/>
            <person name="Brannstrom I.O."/>
            <person name="Guillou S."/>
            <person name="Cros-Aarteil S."/>
            <person name="Calhoun S."/>
            <person name="Haridas S."/>
            <person name="Kuo A."/>
            <person name="Mondo S."/>
            <person name="Pangilinan J."/>
            <person name="Riley R."/>
            <person name="LaButti K."/>
            <person name="Andreopoulos B."/>
            <person name="Lipzen A."/>
            <person name="Chen C."/>
            <person name="Yan M."/>
            <person name="Daum C."/>
            <person name="Ng V."/>
            <person name="Clum A."/>
            <person name="Steindorff A."/>
            <person name="Ohm R.A."/>
            <person name="Martin F."/>
            <person name="Silar P."/>
            <person name="Natvig D.O."/>
            <person name="Lalanne C."/>
            <person name="Gautier V."/>
            <person name="Ament-Velasquez S.L."/>
            <person name="Kruys A."/>
            <person name="Hutchinson M.I."/>
            <person name="Powell A.J."/>
            <person name="Barry K."/>
            <person name="Miller A.N."/>
            <person name="Grigoriev I.V."/>
            <person name="Debuchy R."/>
            <person name="Gladieux P."/>
            <person name="Hiltunen Thoren M."/>
            <person name="Johannesson H."/>
        </authorList>
    </citation>
    <scope>NUCLEOTIDE SEQUENCE</scope>
    <source>
        <strain evidence="2">CBS 314.62</strain>
    </source>
</reference>
<evidence type="ECO:0000256" key="1">
    <source>
        <dbReference type="SAM" id="MobiDB-lite"/>
    </source>
</evidence>
<comment type="caution">
    <text evidence="2">The sequence shown here is derived from an EMBL/GenBank/DDBJ whole genome shotgun (WGS) entry which is preliminary data.</text>
</comment>
<feature type="compositionally biased region" description="Basic and acidic residues" evidence="1">
    <location>
        <begin position="353"/>
        <end position="367"/>
    </location>
</feature>
<dbReference type="EMBL" id="JAULSO010000005">
    <property type="protein sequence ID" value="KAK3682230.1"/>
    <property type="molecule type" value="Genomic_DNA"/>
</dbReference>
<reference evidence="2" key="2">
    <citation type="submission" date="2023-06" db="EMBL/GenBank/DDBJ databases">
        <authorList>
            <consortium name="Lawrence Berkeley National Laboratory"/>
            <person name="Haridas S."/>
            <person name="Hensen N."/>
            <person name="Bonometti L."/>
            <person name="Westerberg I."/>
            <person name="Brannstrom I.O."/>
            <person name="Guillou S."/>
            <person name="Cros-Aarteil S."/>
            <person name="Calhoun S."/>
            <person name="Kuo A."/>
            <person name="Mondo S."/>
            <person name="Pangilinan J."/>
            <person name="Riley R."/>
            <person name="Labutti K."/>
            <person name="Andreopoulos B."/>
            <person name="Lipzen A."/>
            <person name="Chen C."/>
            <person name="Yanf M."/>
            <person name="Daum C."/>
            <person name="Ng V."/>
            <person name="Clum A."/>
            <person name="Steindorff A."/>
            <person name="Ohm R."/>
            <person name="Martin F."/>
            <person name="Silar P."/>
            <person name="Natvig D."/>
            <person name="Lalanne C."/>
            <person name="Gautier V."/>
            <person name="Ament-Velasquez S.L."/>
            <person name="Kruys A."/>
            <person name="Hutchinson M.I."/>
            <person name="Powell A.J."/>
            <person name="Barry K."/>
            <person name="Miller A.N."/>
            <person name="Grigoriev I.V."/>
            <person name="Debuchy R."/>
            <person name="Gladieux P."/>
            <person name="Thoren M.H."/>
            <person name="Johannesson H."/>
        </authorList>
    </citation>
    <scope>NUCLEOTIDE SEQUENCE</scope>
    <source>
        <strain evidence="2">CBS 314.62</strain>
    </source>
</reference>
<dbReference type="Proteomes" id="UP001270362">
    <property type="component" value="Unassembled WGS sequence"/>
</dbReference>
<organism evidence="2 3">
    <name type="scientific">Podospora appendiculata</name>
    <dbReference type="NCBI Taxonomy" id="314037"/>
    <lineage>
        <taxon>Eukaryota</taxon>
        <taxon>Fungi</taxon>
        <taxon>Dikarya</taxon>
        <taxon>Ascomycota</taxon>
        <taxon>Pezizomycotina</taxon>
        <taxon>Sordariomycetes</taxon>
        <taxon>Sordariomycetidae</taxon>
        <taxon>Sordariales</taxon>
        <taxon>Podosporaceae</taxon>
        <taxon>Podospora</taxon>
    </lineage>
</organism>
<dbReference type="AlphaFoldDB" id="A0AAE1C7Z4"/>
<accession>A0AAE1C7Z4</accession>
<sequence length="463" mass="51439">MASTRPPVGDLHVFTKEGSPTKNYIELPNRSIRYKIVEDIADMGLCVLETPEGRDTLLDIATRMLNHLDGSSPPVPHLYRRPMGELPQEIDLFLRTVRRRFPHVYLDFMAGEGMAVRQNWYKPDQPTAYDPQLAVEMHLNRSVINNMIHASQQPPDVAGDNYDLFRYQMLITMAHEITHFLMGYFTGTGRPFTPPTVSLGRYGDHEMGESGRALEGELLGGVVEFYEDRNDPLGNRQAGVPYLIDDGYSNSRARQISTGYIIDFVNGGKVAFDFPVRTSTRAPPTTRGDIQSSGRKETSQLRSSRARHAQETTSPPRAPSPGPSGSSSAGPSSASRNRMPPVQIAYRSGAGRPVERYREEREEREYYYLEEEPEERRSYGGGGGGSSSYAGSSSRPEERSSRGGGSSSYYTAAPSRPDERGYGGRGGGGSSGGYDTSSYVEREVVYRPARDGRDPRDPRRGYY</sequence>
<name>A0AAE1C7Z4_9PEZI</name>
<evidence type="ECO:0000313" key="3">
    <source>
        <dbReference type="Proteomes" id="UP001270362"/>
    </source>
</evidence>
<protein>
    <submittedName>
        <fullName evidence="2">Uncharacterized protein</fullName>
    </submittedName>
</protein>
<feature type="compositionally biased region" description="Polar residues" evidence="1">
    <location>
        <begin position="277"/>
        <end position="293"/>
    </location>
</feature>
<evidence type="ECO:0000313" key="2">
    <source>
        <dbReference type="EMBL" id="KAK3682230.1"/>
    </source>
</evidence>